<evidence type="ECO:0000313" key="7">
    <source>
        <dbReference type="EMBL" id="CAL5221443.1"/>
    </source>
</evidence>
<feature type="region of interest" description="Disordered" evidence="5">
    <location>
        <begin position="471"/>
        <end position="492"/>
    </location>
</feature>
<accession>A0ABP1FTE9</accession>
<dbReference type="InterPro" id="IPR043145">
    <property type="entry name" value="Znf_ZZ_sf"/>
</dbReference>
<dbReference type="PANTHER" id="PTHR15898">
    <property type="entry name" value="BIFUNCTIONAL APOPTOSIS REGULATOR"/>
    <property type="match status" value="1"/>
</dbReference>
<reference evidence="7 8" key="1">
    <citation type="submission" date="2024-06" db="EMBL/GenBank/DDBJ databases">
        <authorList>
            <person name="Kraege A."/>
            <person name="Thomma B."/>
        </authorList>
    </citation>
    <scope>NUCLEOTIDE SEQUENCE [LARGE SCALE GENOMIC DNA]</scope>
</reference>
<dbReference type="InterPro" id="IPR000433">
    <property type="entry name" value="Znf_ZZ"/>
</dbReference>
<feature type="domain" description="ZZ-type" evidence="6">
    <location>
        <begin position="221"/>
        <end position="285"/>
    </location>
</feature>
<feature type="compositionally biased region" description="Polar residues" evidence="5">
    <location>
        <begin position="392"/>
        <end position="402"/>
    </location>
</feature>
<dbReference type="Gene3D" id="3.30.60.90">
    <property type="match status" value="1"/>
</dbReference>
<organism evidence="7 8">
    <name type="scientific">Coccomyxa viridis</name>
    <dbReference type="NCBI Taxonomy" id="1274662"/>
    <lineage>
        <taxon>Eukaryota</taxon>
        <taxon>Viridiplantae</taxon>
        <taxon>Chlorophyta</taxon>
        <taxon>core chlorophytes</taxon>
        <taxon>Trebouxiophyceae</taxon>
        <taxon>Trebouxiophyceae incertae sedis</taxon>
        <taxon>Coccomyxaceae</taxon>
        <taxon>Coccomyxa</taxon>
    </lineage>
</organism>
<feature type="compositionally biased region" description="Basic and acidic residues" evidence="5">
    <location>
        <begin position="169"/>
        <end position="182"/>
    </location>
</feature>
<dbReference type="PANTHER" id="PTHR15898:SF13">
    <property type="entry name" value="BIFUNCTIONAL APOPTOSIS REGULATOR"/>
    <property type="match status" value="1"/>
</dbReference>
<sequence>MSPFSPSKCPLCRASFGHFPDVCNLLHHFLLKAFPEQSEARAEETDEVEEGEGVTSVEVNMPAVFEENEWAQAVHSRQEPRLSLADFLCATPGCMQLLHDPVVLNCGCCVCSACRPPLGGSCPRCGALSVTAAFGCSKLKELVGQLFPEPEYRGQCRAAKQQSLAASEDPERAKRAKVEEAPRNCAAEKQSQSASPSSIEPVEHDTSHAAIHSRLAAANTHYGIACDYCGQYPIVGKRWQCLECLERVGFDLCAVCYERRADVVGRFNQHHKAEHNMKEVHIAPNFLHVLQAANPELDMPQILGMMQMAFDSEEPPIPYTHRGGPRPSYETHPMAPGNLTAAAMLAQGQLSDEDDMASADMLAQSQGPAFLQPGQLGDQIPMAVSRDRNHGDASSSRQQTGPVQVGIEAAARDERLSDDVSVTISTSAADAQSGEQQHTQRVQGELQGVAIGVTPEGALLTVVIPSLHAAAGSRPAVDPGRPAEEHHDTPDA</sequence>
<feature type="region of interest" description="Disordered" evidence="5">
    <location>
        <begin position="162"/>
        <end position="206"/>
    </location>
</feature>
<evidence type="ECO:0000256" key="2">
    <source>
        <dbReference type="ARBA" id="ARBA00022771"/>
    </source>
</evidence>
<evidence type="ECO:0000256" key="4">
    <source>
        <dbReference type="PROSITE-ProRule" id="PRU00228"/>
    </source>
</evidence>
<evidence type="ECO:0000256" key="5">
    <source>
        <dbReference type="SAM" id="MobiDB-lite"/>
    </source>
</evidence>
<evidence type="ECO:0000256" key="1">
    <source>
        <dbReference type="ARBA" id="ARBA00022723"/>
    </source>
</evidence>
<evidence type="ECO:0000313" key="8">
    <source>
        <dbReference type="Proteomes" id="UP001497392"/>
    </source>
</evidence>
<comment type="caution">
    <text evidence="7">The sequence shown here is derived from an EMBL/GenBank/DDBJ whole genome shotgun (WGS) entry which is preliminary data.</text>
</comment>
<gene>
    <name evidence="7" type="primary">g3632</name>
    <name evidence="7" type="ORF">VP750_LOCUS3102</name>
</gene>
<dbReference type="Proteomes" id="UP001497392">
    <property type="component" value="Unassembled WGS sequence"/>
</dbReference>
<feature type="region of interest" description="Disordered" evidence="5">
    <location>
        <begin position="385"/>
        <end position="404"/>
    </location>
</feature>
<keyword evidence="2 4" id="KW-0863">Zinc-finger</keyword>
<evidence type="ECO:0000256" key="3">
    <source>
        <dbReference type="ARBA" id="ARBA00022833"/>
    </source>
</evidence>
<keyword evidence="3" id="KW-0862">Zinc</keyword>
<feature type="compositionally biased region" description="Polar residues" evidence="5">
    <location>
        <begin position="189"/>
        <end position="198"/>
    </location>
</feature>
<feature type="compositionally biased region" description="Basic and acidic residues" evidence="5">
    <location>
        <begin position="481"/>
        <end position="492"/>
    </location>
</feature>
<dbReference type="Pfam" id="PF00569">
    <property type="entry name" value="ZZ"/>
    <property type="match status" value="1"/>
</dbReference>
<protein>
    <submittedName>
        <fullName evidence="7">G3632 protein</fullName>
    </submittedName>
</protein>
<evidence type="ECO:0000259" key="6">
    <source>
        <dbReference type="PROSITE" id="PS50135"/>
    </source>
</evidence>
<dbReference type="SUPFAM" id="SSF57850">
    <property type="entry name" value="RING/U-box"/>
    <property type="match status" value="1"/>
</dbReference>
<proteinExistence type="predicted"/>
<dbReference type="CDD" id="cd02249">
    <property type="entry name" value="ZZ"/>
    <property type="match status" value="1"/>
</dbReference>
<name>A0ABP1FTE9_9CHLO</name>
<keyword evidence="8" id="KW-1185">Reference proteome</keyword>
<dbReference type="PROSITE" id="PS50135">
    <property type="entry name" value="ZF_ZZ_2"/>
    <property type="match status" value="1"/>
</dbReference>
<keyword evidence="1" id="KW-0479">Metal-binding</keyword>
<dbReference type="EMBL" id="CAXHTA020000005">
    <property type="protein sequence ID" value="CAL5221443.1"/>
    <property type="molecule type" value="Genomic_DNA"/>
</dbReference>
<dbReference type="SMART" id="SM00291">
    <property type="entry name" value="ZnF_ZZ"/>
    <property type="match status" value="1"/>
</dbReference>